<evidence type="ECO:0000313" key="1">
    <source>
        <dbReference type="EMBL" id="GJF00969.1"/>
    </source>
</evidence>
<gene>
    <name evidence="1" type="ORF">PsYK624_172730</name>
</gene>
<accession>A0A9P3GSE9</accession>
<sequence length="150" mass="17474">MLTMSMTPSTSSKNPRMLPLDDQGHMAHAISTQVRMSTSQGRKIMLGLQKSHNLYTVGPKSGRPRKLDERDLYRAQHEIKSRRAPGATVLQCNMFLDMSPRTIERNVCKIDLPICVQCKKPYLLKKRWKLHREWLKAQEEKKDLEDWKTV</sequence>
<organism evidence="1 2">
    <name type="scientific">Phanerochaete sordida</name>
    <dbReference type="NCBI Taxonomy" id="48140"/>
    <lineage>
        <taxon>Eukaryota</taxon>
        <taxon>Fungi</taxon>
        <taxon>Dikarya</taxon>
        <taxon>Basidiomycota</taxon>
        <taxon>Agaricomycotina</taxon>
        <taxon>Agaricomycetes</taxon>
        <taxon>Polyporales</taxon>
        <taxon>Phanerochaetaceae</taxon>
        <taxon>Phanerochaete</taxon>
    </lineage>
</organism>
<reference evidence="1 2" key="1">
    <citation type="submission" date="2021-08" db="EMBL/GenBank/DDBJ databases">
        <title>Draft Genome Sequence of Phanerochaete sordida strain YK-624.</title>
        <authorList>
            <person name="Mori T."/>
            <person name="Dohra H."/>
            <person name="Suzuki T."/>
            <person name="Kawagishi H."/>
            <person name="Hirai H."/>
        </authorList>
    </citation>
    <scope>NUCLEOTIDE SEQUENCE [LARGE SCALE GENOMIC DNA]</scope>
    <source>
        <strain evidence="1 2">YK-624</strain>
    </source>
</reference>
<dbReference type="Proteomes" id="UP000703269">
    <property type="component" value="Unassembled WGS sequence"/>
</dbReference>
<keyword evidence="2" id="KW-1185">Reference proteome</keyword>
<proteinExistence type="predicted"/>
<comment type="caution">
    <text evidence="1">The sequence shown here is derived from an EMBL/GenBank/DDBJ whole genome shotgun (WGS) entry which is preliminary data.</text>
</comment>
<dbReference type="EMBL" id="BPQB01000269">
    <property type="protein sequence ID" value="GJF00969.1"/>
    <property type="molecule type" value="Genomic_DNA"/>
</dbReference>
<protein>
    <submittedName>
        <fullName evidence="1">Uncharacterized protein</fullName>
    </submittedName>
</protein>
<evidence type="ECO:0000313" key="2">
    <source>
        <dbReference type="Proteomes" id="UP000703269"/>
    </source>
</evidence>
<dbReference type="OrthoDB" id="3226274at2759"/>
<name>A0A9P3GSE9_9APHY</name>
<dbReference type="AlphaFoldDB" id="A0A9P3GSE9"/>